<reference evidence="1 2" key="2">
    <citation type="submission" date="2017-02" db="EMBL/GenBank/DDBJ databases">
        <title>A genome survey and senescence transcriptome analysis in Lentinula edodes.</title>
        <authorList>
            <person name="Sakamoto Y."/>
            <person name="Nakade K."/>
            <person name="Sato S."/>
            <person name="Yoshida Y."/>
            <person name="Miyazaki K."/>
            <person name="Natsume S."/>
            <person name="Konno N."/>
        </authorList>
    </citation>
    <scope>NUCLEOTIDE SEQUENCE [LARGE SCALE GENOMIC DNA]</scope>
    <source>
        <strain evidence="1 2">NBRC 111202</strain>
    </source>
</reference>
<organism evidence="1 2">
    <name type="scientific">Lentinula edodes</name>
    <name type="common">Shiitake mushroom</name>
    <name type="synonym">Lentinus edodes</name>
    <dbReference type="NCBI Taxonomy" id="5353"/>
    <lineage>
        <taxon>Eukaryota</taxon>
        <taxon>Fungi</taxon>
        <taxon>Dikarya</taxon>
        <taxon>Basidiomycota</taxon>
        <taxon>Agaricomycotina</taxon>
        <taxon>Agaricomycetes</taxon>
        <taxon>Agaricomycetidae</taxon>
        <taxon>Agaricales</taxon>
        <taxon>Marasmiineae</taxon>
        <taxon>Omphalotaceae</taxon>
        <taxon>Lentinula</taxon>
    </lineage>
</organism>
<name>A0A1Q3E5U7_LENED</name>
<comment type="caution">
    <text evidence="1">The sequence shown here is derived from an EMBL/GenBank/DDBJ whole genome shotgun (WGS) entry which is preliminary data.</text>
</comment>
<proteinExistence type="predicted"/>
<gene>
    <name evidence="1" type="ORF">LENED_004298</name>
</gene>
<evidence type="ECO:0000313" key="1">
    <source>
        <dbReference type="EMBL" id="GAW02632.1"/>
    </source>
</evidence>
<dbReference type="Proteomes" id="UP000188533">
    <property type="component" value="Unassembled WGS sequence"/>
</dbReference>
<keyword evidence="2" id="KW-1185">Reference proteome</keyword>
<dbReference type="EMBL" id="BDGU01000105">
    <property type="protein sequence ID" value="GAW02632.1"/>
    <property type="molecule type" value="Genomic_DNA"/>
</dbReference>
<protein>
    <submittedName>
        <fullName evidence="1">Uncharacterized protein</fullName>
    </submittedName>
</protein>
<dbReference type="AlphaFoldDB" id="A0A1Q3E5U7"/>
<accession>A0A1Q3E5U7</accession>
<reference evidence="1 2" key="1">
    <citation type="submission" date="2016-08" db="EMBL/GenBank/DDBJ databases">
        <authorList>
            <consortium name="Lentinula edodes genome sequencing consortium"/>
            <person name="Sakamoto Y."/>
            <person name="Nakade K."/>
            <person name="Sato S."/>
            <person name="Yoshida Y."/>
            <person name="Miyazaki K."/>
            <person name="Natsume S."/>
            <person name="Konno N."/>
        </authorList>
    </citation>
    <scope>NUCLEOTIDE SEQUENCE [LARGE SCALE GENOMIC DNA]</scope>
    <source>
        <strain evidence="1 2">NBRC 111202</strain>
    </source>
</reference>
<evidence type="ECO:0000313" key="2">
    <source>
        <dbReference type="Proteomes" id="UP000188533"/>
    </source>
</evidence>
<sequence>MGLHSHNALPQTLTRLFGVYVLPTEIWGILVVPQWDRSVLSDLISYSFVIRLGRICVLYRGRHHCRFAERISCIIFHNIEFEGPLEFLRQQSRHS</sequence>